<dbReference type="OrthoDB" id="9808543at2"/>
<feature type="domain" description="AB hydrolase-1" evidence="2">
    <location>
        <begin position="31"/>
        <end position="170"/>
    </location>
</feature>
<keyword evidence="4" id="KW-1185">Reference proteome</keyword>
<dbReference type="Pfam" id="PF00561">
    <property type="entry name" value="Abhydrolase_1"/>
    <property type="match status" value="1"/>
</dbReference>
<evidence type="ECO:0000259" key="2">
    <source>
        <dbReference type="Pfam" id="PF00561"/>
    </source>
</evidence>
<dbReference type="InterPro" id="IPR029058">
    <property type="entry name" value="AB_hydrolase_fold"/>
</dbReference>
<name>A0A3S9MVX3_9FLAO</name>
<evidence type="ECO:0000313" key="4">
    <source>
        <dbReference type="Proteomes" id="UP000279600"/>
    </source>
</evidence>
<dbReference type="KEGG" id="noj:EJ995_03585"/>
<organism evidence="3 4">
    <name type="scientific">Nonlabens ponticola</name>
    <dbReference type="NCBI Taxonomy" id="2496866"/>
    <lineage>
        <taxon>Bacteria</taxon>
        <taxon>Pseudomonadati</taxon>
        <taxon>Bacteroidota</taxon>
        <taxon>Flavobacteriia</taxon>
        <taxon>Flavobacteriales</taxon>
        <taxon>Flavobacteriaceae</taxon>
        <taxon>Nonlabens</taxon>
    </lineage>
</organism>
<keyword evidence="1 3" id="KW-0378">Hydrolase</keyword>
<dbReference type="SUPFAM" id="SSF53474">
    <property type="entry name" value="alpha/beta-Hydrolases"/>
    <property type="match status" value="1"/>
</dbReference>
<dbReference type="PANTHER" id="PTHR48081:SF33">
    <property type="entry name" value="KYNURENINE FORMAMIDASE"/>
    <property type="match status" value="1"/>
</dbReference>
<dbReference type="Proteomes" id="UP000279600">
    <property type="component" value="Chromosome"/>
</dbReference>
<gene>
    <name evidence="3" type="ORF">EJ995_03585</name>
</gene>
<dbReference type="PANTHER" id="PTHR48081">
    <property type="entry name" value="AB HYDROLASE SUPERFAMILY PROTEIN C4A8.06C"/>
    <property type="match status" value="1"/>
</dbReference>
<dbReference type="InterPro" id="IPR050300">
    <property type="entry name" value="GDXG_lipolytic_enzyme"/>
</dbReference>
<sequence length="278" mass="31293">MNTRSNVEIAGSDGKTILLDYKFHESTSQLPVVIFCHGLKGFKDWGAWDLMGSAFAKAGFLFIKFNFSHNGGTPQQPIDFPDLEAFAENNYSKELEDLQHVLNWLELSDLPYDPGEISLLGHSRAGGITTITAANDSRIQKLITLAGVADYQERFPKGTELKQWKKNGVYYVKNGRTKQEMPFNYQMYEDFVENEQNLNIRDATSKLNVPHLIIHGTADPTVDVKDAHRLHQAGNQTELSLIMNANHVFGASHPWQSELLPADLRLAVQCSINFLKEN</sequence>
<dbReference type="Gene3D" id="3.40.50.1820">
    <property type="entry name" value="alpha/beta hydrolase"/>
    <property type="match status" value="1"/>
</dbReference>
<dbReference type="EMBL" id="CP034549">
    <property type="protein sequence ID" value="AZQ43361.1"/>
    <property type="molecule type" value="Genomic_DNA"/>
</dbReference>
<dbReference type="InterPro" id="IPR000073">
    <property type="entry name" value="AB_hydrolase_1"/>
</dbReference>
<accession>A0A3S9MVX3</accession>
<dbReference type="AlphaFoldDB" id="A0A3S9MVX3"/>
<protein>
    <submittedName>
        <fullName evidence="3">Alpha/beta fold hydrolase</fullName>
    </submittedName>
</protein>
<evidence type="ECO:0000256" key="1">
    <source>
        <dbReference type="ARBA" id="ARBA00022801"/>
    </source>
</evidence>
<reference evidence="3 4" key="1">
    <citation type="submission" date="2018-12" db="EMBL/GenBank/DDBJ databases">
        <title>Complete genome of Nonlabens sp. MJ115.</title>
        <authorList>
            <person name="Choi H.S."/>
            <person name="Jung J."/>
        </authorList>
    </citation>
    <scope>NUCLEOTIDE SEQUENCE [LARGE SCALE GENOMIC DNA]</scope>
    <source>
        <strain evidence="3 4">MJ115</strain>
    </source>
</reference>
<dbReference type="GO" id="GO:0016787">
    <property type="term" value="F:hydrolase activity"/>
    <property type="evidence" value="ECO:0007669"/>
    <property type="project" value="UniProtKB-KW"/>
</dbReference>
<evidence type="ECO:0000313" key="3">
    <source>
        <dbReference type="EMBL" id="AZQ43361.1"/>
    </source>
</evidence>
<proteinExistence type="predicted"/>
<dbReference type="RefSeq" id="WP_126445693.1">
    <property type="nucleotide sequence ID" value="NZ_CP034549.1"/>
</dbReference>